<evidence type="ECO:0000256" key="10">
    <source>
        <dbReference type="SAM" id="Coils"/>
    </source>
</evidence>
<dbReference type="GO" id="GO:0015095">
    <property type="term" value="F:magnesium ion transmembrane transporter activity"/>
    <property type="evidence" value="ECO:0007669"/>
    <property type="project" value="UniProtKB-ARBA"/>
</dbReference>
<evidence type="ECO:0000256" key="4">
    <source>
        <dbReference type="ARBA" id="ARBA00022692"/>
    </source>
</evidence>
<comment type="subcellular location">
    <subcellularLocation>
        <location evidence="1 9">Membrane</location>
        <topology evidence="1 9">Multi-pass membrane protein</topology>
    </subcellularLocation>
</comment>
<dbReference type="InterPro" id="IPR045863">
    <property type="entry name" value="CorA_TM1_TM2"/>
</dbReference>
<feature type="coiled-coil region" evidence="10">
    <location>
        <begin position="179"/>
        <end position="206"/>
    </location>
</feature>
<accession>A0A438JX50</accession>
<keyword evidence="12" id="KW-0732">Signal</keyword>
<feature type="transmembrane region" description="Helical" evidence="9">
    <location>
        <begin position="368"/>
        <end position="391"/>
    </location>
</feature>
<keyword evidence="4 9" id="KW-0812">Transmembrane</keyword>
<dbReference type="Pfam" id="PF01544">
    <property type="entry name" value="CorA"/>
    <property type="match status" value="1"/>
</dbReference>
<feature type="region of interest" description="Disordered" evidence="11">
    <location>
        <begin position="247"/>
        <end position="280"/>
    </location>
</feature>
<gene>
    <name evidence="13" type="primary">MRS2-1_4</name>
    <name evidence="13" type="ORF">CK203_020952</name>
</gene>
<dbReference type="EMBL" id="QGNW01000024">
    <property type="protein sequence ID" value="RVX13525.1"/>
    <property type="molecule type" value="Genomic_DNA"/>
</dbReference>
<evidence type="ECO:0000256" key="1">
    <source>
        <dbReference type="ARBA" id="ARBA00004141"/>
    </source>
</evidence>
<evidence type="ECO:0000313" key="13">
    <source>
        <dbReference type="EMBL" id="RVX13525.1"/>
    </source>
</evidence>
<keyword evidence="6 9" id="KW-1133">Transmembrane helix</keyword>
<keyword evidence="8 9" id="KW-0472">Membrane</keyword>
<comment type="caution">
    <text evidence="13">The sequence shown here is derived from an EMBL/GenBank/DDBJ whole genome shotgun (WGS) entry which is preliminary data.</text>
</comment>
<comment type="function">
    <text evidence="9">Magnesium transporter that may mediate the influx of magnesium.</text>
</comment>
<evidence type="ECO:0000313" key="14">
    <source>
        <dbReference type="Proteomes" id="UP000288805"/>
    </source>
</evidence>
<keyword evidence="7 9" id="KW-0406">Ion transport</keyword>
<dbReference type="GO" id="GO:0016020">
    <property type="term" value="C:membrane"/>
    <property type="evidence" value="ECO:0007669"/>
    <property type="project" value="UniProtKB-SubCell"/>
</dbReference>
<feature type="transmembrane region" description="Helical" evidence="9">
    <location>
        <begin position="335"/>
        <end position="356"/>
    </location>
</feature>
<reference evidence="13 14" key="1">
    <citation type="journal article" date="2018" name="PLoS Genet.">
        <title>Population sequencing reveals clonal diversity and ancestral inbreeding in the grapevine cultivar Chardonnay.</title>
        <authorList>
            <person name="Roach M.J."/>
            <person name="Johnson D.L."/>
            <person name="Bohlmann J."/>
            <person name="van Vuuren H.J."/>
            <person name="Jones S.J."/>
            <person name="Pretorius I.S."/>
            <person name="Schmidt S.A."/>
            <person name="Borneman A.R."/>
        </authorList>
    </citation>
    <scope>NUCLEOTIDE SEQUENCE [LARGE SCALE GENOMIC DNA]</scope>
    <source>
        <strain evidence="14">cv. Chardonnay</strain>
        <tissue evidence="13">Leaf</tissue>
    </source>
</reference>
<dbReference type="InterPro" id="IPR002523">
    <property type="entry name" value="MgTranspt_CorA/ZnTranspt_ZntB"/>
</dbReference>
<feature type="chain" id="PRO_5019397722" description="Magnesium transporter" evidence="12">
    <location>
        <begin position="22"/>
        <end position="399"/>
    </location>
</feature>
<name>A0A438JX50_VITVI</name>
<dbReference type="AlphaFoldDB" id="A0A438JX50"/>
<evidence type="ECO:0000256" key="12">
    <source>
        <dbReference type="SAM" id="SignalP"/>
    </source>
</evidence>
<feature type="signal peptide" evidence="12">
    <location>
        <begin position="1"/>
        <end position="21"/>
    </location>
</feature>
<evidence type="ECO:0000256" key="5">
    <source>
        <dbReference type="ARBA" id="ARBA00022842"/>
    </source>
</evidence>
<dbReference type="InterPro" id="IPR039204">
    <property type="entry name" value="MRS2-like"/>
</dbReference>
<dbReference type="PANTHER" id="PTHR13890:SF26">
    <property type="entry name" value="MAGNESIUM TRANSPORTER MRS2-1"/>
    <property type="match status" value="1"/>
</dbReference>
<keyword evidence="5 9" id="KW-0460">Magnesium</keyword>
<dbReference type="FunFam" id="1.20.58.340:FF:000009">
    <property type="entry name" value="Magnesium transporter MRS2-1"/>
    <property type="match status" value="1"/>
</dbReference>
<dbReference type="PANTHER" id="PTHR13890">
    <property type="entry name" value="RNA SPLICING PROTEIN MRS2, MITOCHONDRIAL"/>
    <property type="match status" value="1"/>
</dbReference>
<evidence type="ECO:0000256" key="7">
    <source>
        <dbReference type="ARBA" id="ARBA00023065"/>
    </source>
</evidence>
<evidence type="ECO:0000256" key="6">
    <source>
        <dbReference type="ARBA" id="ARBA00022989"/>
    </source>
</evidence>
<dbReference type="Gene3D" id="1.20.58.340">
    <property type="entry name" value="Magnesium transport protein CorA, transmembrane region"/>
    <property type="match status" value="2"/>
</dbReference>
<dbReference type="Pfam" id="PF22099">
    <property type="entry name" value="MRS2-like"/>
    <property type="match status" value="1"/>
</dbReference>
<comment type="similarity">
    <text evidence="2 9">Belongs to the CorA metal ion transporter (MIT) (TC 1.A.35.5) family.</text>
</comment>
<dbReference type="SUPFAM" id="SSF144083">
    <property type="entry name" value="Magnesium transport protein CorA, transmembrane region"/>
    <property type="match status" value="1"/>
</dbReference>
<evidence type="ECO:0000256" key="3">
    <source>
        <dbReference type="ARBA" id="ARBA00022448"/>
    </source>
</evidence>
<keyword evidence="10" id="KW-0175">Coiled coil</keyword>
<evidence type="ECO:0000256" key="11">
    <source>
        <dbReference type="SAM" id="MobiDB-lite"/>
    </source>
</evidence>
<keyword evidence="3 9" id="KW-0813">Transport</keyword>
<evidence type="ECO:0000256" key="2">
    <source>
        <dbReference type="ARBA" id="ARBA00007535"/>
    </source>
</evidence>
<evidence type="ECO:0000256" key="9">
    <source>
        <dbReference type="RuleBase" id="RU366041"/>
    </source>
</evidence>
<dbReference type="Proteomes" id="UP000288805">
    <property type="component" value="Unassembled WGS sequence"/>
</dbReference>
<evidence type="ECO:0000256" key="8">
    <source>
        <dbReference type="ARBA" id="ARBA00023136"/>
    </source>
</evidence>
<protein>
    <recommendedName>
        <fullName evidence="9">Magnesium transporter</fullName>
    </recommendedName>
</protein>
<dbReference type="CDD" id="cd12823">
    <property type="entry name" value="Mrs2_Mfm1p-like"/>
    <property type="match status" value="1"/>
</dbReference>
<organism evidence="13 14">
    <name type="scientific">Vitis vinifera</name>
    <name type="common">Grape</name>
    <dbReference type="NCBI Taxonomy" id="29760"/>
    <lineage>
        <taxon>Eukaryota</taxon>
        <taxon>Viridiplantae</taxon>
        <taxon>Streptophyta</taxon>
        <taxon>Embryophyta</taxon>
        <taxon>Tracheophyta</taxon>
        <taxon>Spermatophyta</taxon>
        <taxon>Magnoliopsida</taxon>
        <taxon>eudicotyledons</taxon>
        <taxon>Gunneridae</taxon>
        <taxon>Pentapetalae</taxon>
        <taxon>rosids</taxon>
        <taxon>Vitales</taxon>
        <taxon>Vitaceae</taxon>
        <taxon>Viteae</taxon>
        <taxon>Vitis</taxon>
    </lineage>
</organism>
<proteinExistence type="inferred from homology"/>
<sequence>MLFGNCYLAMKLLVKVAILMGLRDMLLTCVGSMLDTEIGLQAYIGKKMQIWCSHYDKMRGSEVFWKSGPGFAKRTRRFSPRIFSIEKKSSTCYYSFEPSYHYLPSKHYFSVLTGVIHCLAIDGKAIFSNNIFFLYIEVLTEFEVVGLVVVNITAELEIEAYPLLDELTSKISTLNLERARRLKSRLVALTRRVQKVRDEIEQLMDDDGDMAEMYLTEKKRRMESSFYGEQSLMGYRSIDGALSVSAPVSPVSSPPETRRLEKSLSVTRSRHESMKSSESATESIEELEMLLEAYFVVIDSTLNKLTSLKEYIDDTEDFINIQLDNVRNQLIQFELLLTTATFVVAIFGVVAGIFGMNFEIPMFDDPGAFKWVLIITGICGIIIFCSFVWFFKYRRLMPL</sequence>